<evidence type="ECO:0000313" key="1">
    <source>
        <dbReference type="EMBL" id="CAK0879748.1"/>
    </source>
</evidence>
<reference evidence="1" key="1">
    <citation type="submission" date="2023-10" db="EMBL/GenBank/DDBJ databases">
        <authorList>
            <person name="Chen Y."/>
            <person name="Shah S."/>
            <person name="Dougan E. K."/>
            <person name="Thang M."/>
            <person name="Chan C."/>
        </authorList>
    </citation>
    <scope>NUCLEOTIDE SEQUENCE [LARGE SCALE GENOMIC DNA]</scope>
</reference>
<protein>
    <submittedName>
        <fullName evidence="1">Uncharacterized protein</fullName>
    </submittedName>
</protein>
<gene>
    <name evidence="1" type="ORF">PCOR1329_LOCUS63081</name>
</gene>
<dbReference type="Proteomes" id="UP001189429">
    <property type="component" value="Unassembled WGS sequence"/>
</dbReference>
<evidence type="ECO:0000313" key="2">
    <source>
        <dbReference type="Proteomes" id="UP001189429"/>
    </source>
</evidence>
<sequence length="149" mass="16578">MKASATVALPKDAEELRTRLSLLGRAWTFVGFQQPNCTWLRGLSPQVFQDYLDHLLGPYVSKLYSRDAHGNQSAAPPWNLVLLCELEIWRKAMNLVIEGKALAQALKVTSSDPVTKERFFTAPLAMAATIRTNKRSYDTMAAPLGQARS</sequence>
<comment type="caution">
    <text evidence="1">The sequence shown here is derived from an EMBL/GenBank/DDBJ whole genome shotgun (WGS) entry which is preliminary data.</text>
</comment>
<accession>A0ABN9W187</accession>
<keyword evidence="2" id="KW-1185">Reference proteome</keyword>
<organism evidence="1 2">
    <name type="scientific">Prorocentrum cordatum</name>
    <dbReference type="NCBI Taxonomy" id="2364126"/>
    <lineage>
        <taxon>Eukaryota</taxon>
        <taxon>Sar</taxon>
        <taxon>Alveolata</taxon>
        <taxon>Dinophyceae</taxon>
        <taxon>Prorocentrales</taxon>
        <taxon>Prorocentraceae</taxon>
        <taxon>Prorocentrum</taxon>
    </lineage>
</organism>
<proteinExistence type="predicted"/>
<dbReference type="EMBL" id="CAUYUJ010017995">
    <property type="protein sequence ID" value="CAK0879748.1"/>
    <property type="molecule type" value="Genomic_DNA"/>
</dbReference>
<name>A0ABN9W187_9DINO</name>